<proteinExistence type="predicted"/>
<dbReference type="InterPro" id="IPR047757">
    <property type="entry name" value="AfsA-like"/>
</dbReference>
<dbReference type="InterPro" id="IPR005509">
    <property type="entry name" value="AfsA_hotdog_dom"/>
</dbReference>
<dbReference type="GO" id="GO:0016740">
    <property type="term" value="F:transferase activity"/>
    <property type="evidence" value="ECO:0007669"/>
    <property type="project" value="InterPro"/>
</dbReference>
<name>A0A917XFR5_9ACTN</name>
<protein>
    <submittedName>
        <fullName evidence="3">Adhesin</fullName>
    </submittedName>
</protein>
<reference evidence="3" key="2">
    <citation type="submission" date="2020-09" db="EMBL/GenBank/DDBJ databases">
        <authorList>
            <person name="Sun Q."/>
            <person name="Zhou Y."/>
        </authorList>
    </citation>
    <scope>NUCLEOTIDE SEQUENCE</scope>
    <source>
        <strain evidence="3">CGMCC 4.7110</strain>
    </source>
</reference>
<gene>
    <name evidence="3" type="ORF">GCM10011578_052530</name>
</gene>
<organism evidence="3 4">
    <name type="scientific">Streptomyces fuscichromogenes</name>
    <dbReference type="NCBI Taxonomy" id="1324013"/>
    <lineage>
        <taxon>Bacteria</taxon>
        <taxon>Bacillati</taxon>
        <taxon>Actinomycetota</taxon>
        <taxon>Actinomycetes</taxon>
        <taxon>Kitasatosporales</taxon>
        <taxon>Streptomycetaceae</taxon>
        <taxon>Streptomyces</taxon>
    </lineage>
</organism>
<dbReference type="SUPFAM" id="SSF54637">
    <property type="entry name" value="Thioesterase/thiol ester dehydrase-isomerase"/>
    <property type="match status" value="1"/>
</dbReference>
<accession>A0A917XFR5</accession>
<dbReference type="AlphaFoldDB" id="A0A917XFR5"/>
<dbReference type="NCBIfam" id="NF041195">
    <property type="entry name" value="ScbA_BarX_GamBu"/>
    <property type="match status" value="1"/>
</dbReference>
<feature type="region of interest" description="Disordered" evidence="1">
    <location>
        <begin position="181"/>
        <end position="201"/>
    </location>
</feature>
<dbReference type="RefSeq" id="WP_189265279.1">
    <property type="nucleotide sequence ID" value="NZ_BMML01000012.1"/>
</dbReference>
<reference evidence="3" key="1">
    <citation type="journal article" date="2014" name="Int. J. Syst. Evol. Microbiol.">
        <title>Complete genome sequence of Corynebacterium casei LMG S-19264T (=DSM 44701T), isolated from a smear-ripened cheese.</title>
        <authorList>
            <consortium name="US DOE Joint Genome Institute (JGI-PGF)"/>
            <person name="Walter F."/>
            <person name="Albersmeier A."/>
            <person name="Kalinowski J."/>
            <person name="Ruckert C."/>
        </authorList>
    </citation>
    <scope>NUCLEOTIDE SEQUENCE</scope>
    <source>
        <strain evidence="3">CGMCC 4.7110</strain>
    </source>
</reference>
<dbReference type="Gene3D" id="2.40.160.210">
    <property type="entry name" value="Acyl-CoA thioesterase, double hotdog domain"/>
    <property type="match status" value="1"/>
</dbReference>
<keyword evidence="4" id="KW-1185">Reference proteome</keyword>
<evidence type="ECO:0000259" key="2">
    <source>
        <dbReference type="Pfam" id="PF03756"/>
    </source>
</evidence>
<comment type="caution">
    <text evidence="3">The sequence shown here is derived from an EMBL/GenBank/DDBJ whole genome shotgun (WGS) entry which is preliminary data.</text>
</comment>
<feature type="domain" description="A-factor biosynthesis hotdog" evidence="2">
    <location>
        <begin position="198"/>
        <end position="311"/>
    </location>
</feature>
<dbReference type="Proteomes" id="UP000653411">
    <property type="component" value="Unassembled WGS sequence"/>
</dbReference>
<evidence type="ECO:0000256" key="1">
    <source>
        <dbReference type="SAM" id="MobiDB-lite"/>
    </source>
</evidence>
<dbReference type="Pfam" id="PF03756">
    <property type="entry name" value="AfsA"/>
    <property type="match status" value="2"/>
</dbReference>
<dbReference type="InterPro" id="IPR042171">
    <property type="entry name" value="Acyl-CoA_hotdog"/>
</dbReference>
<sequence>MSLSASAIGVGLPALSRLTTTVPKEYVHRASLAEVFLSGCTAQDDGLHFSLTGQWPRAHTFFNSADGSSHDPLQAAETFRQAGMFVTHAEHGVPLGHHFVLWSLSCHTDLDRLRIASRPTDFALDVACPDSAPHGRASTRRMGIGFVLRRDGLTVAHGEGRYSIVSPPVYVRLRANRTGRRGTSAGPIVEADPMPPAAVGRTSPADVVLTATDAPDRWLLTPDLDHPILFDHDGDHLPGMVLMEGARQAACARLAPRGLIPASTSTSFHRYAELDSPCWIDVTGVTAGNDGTATVDVTGVQDGETVFTSTVSGPVVRG</sequence>
<dbReference type="InterPro" id="IPR029069">
    <property type="entry name" value="HotDog_dom_sf"/>
</dbReference>
<evidence type="ECO:0000313" key="4">
    <source>
        <dbReference type="Proteomes" id="UP000653411"/>
    </source>
</evidence>
<evidence type="ECO:0000313" key="3">
    <source>
        <dbReference type="EMBL" id="GGN21393.1"/>
    </source>
</evidence>
<dbReference type="EMBL" id="BMML01000012">
    <property type="protein sequence ID" value="GGN21393.1"/>
    <property type="molecule type" value="Genomic_DNA"/>
</dbReference>
<feature type="domain" description="A-factor biosynthesis hotdog" evidence="2">
    <location>
        <begin position="26"/>
        <end position="161"/>
    </location>
</feature>